<accession>A0A8G2L7C0</accession>
<dbReference type="PANTHER" id="PTHR10151">
    <property type="entry name" value="ECTONUCLEOTIDE PYROPHOSPHATASE/PHOSPHODIESTERASE"/>
    <property type="match status" value="1"/>
</dbReference>
<dbReference type="PANTHER" id="PTHR10151:SF120">
    <property type="entry name" value="BIS(5'-ADENOSYL)-TRIPHOSPHATASE"/>
    <property type="match status" value="1"/>
</dbReference>
<proteinExistence type="predicted"/>
<evidence type="ECO:0000313" key="2">
    <source>
        <dbReference type="Proteomes" id="UP000192315"/>
    </source>
</evidence>
<dbReference type="InterPro" id="IPR017850">
    <property type="entry name" value="Alkaline_phosphatase_core_sf"/>
</dbReference>
<protein>
    <submittedName>
        <fullName evidence="1">Predicted pyrophosphatase or phosphodiesterase, AlkP superfamily</fullName>
    </submittedName>
</protein>
<reference evidence="1 2" key="1">
    <citation type="submission" date="2017-04" db="EMBL/GenBank/DDBJ databases">
        <authorList>
            <person name="Varghese N."/>
            <person name="Submissions S."/>
        </authorList>
    </citation>
    <scope>NUCLEOTIDE SEQUENCE [LARGE SCALE GENOMIC DNA]</scope>
    <source>
        <strain evidence="1 2">DSM 9789</strain>
    </source>
</reference>
<name>A0A8G2L7C0_PICTO</name>
<sequence>MFMILNDLIKNYEKDENFVYPDYNGYNFANINNTILDLFDINHKTALNKKLYSNLNKNTLTVFIYIDGLGYNQWIDYLSFYKPFKKINDDGIVSPITAVFPSTTAAASNTINTGKFPGEHGLFEWRLYIDEFSMVLKSLPFIPVYKFDRERFNSSKFSPEILFNGETFYEKLKVNGIRSYVVSNSSLLKSDYSNIMYSGTKEKKRFDLLCEGFLILKKLISRLHDGYIFFYIENFDKMEHRYGPGSDEHLYSIKNVSSLFNDLLNEIKKDVNIIISSDHGFMPVEHKIYIKNIEKYLKVRNGKIMPETWSPRDMSIYANEDILESIENQLDGAAAVMTRNEIINRNLLGTTKIPDKYINRIGDFIILPYHGNTVWYKYCENDIIKDRGMHGGLGPEEMIIPFAAINLNDN</sequence>
<dbReference type="Pfam" id="PF01663">
    <property type="entry name" value="Phosphodiest"/>
    <property type="match status" value="1"/>
</dbReference>
<dbReference type="AlphaFoldDB" id="A0A8G2L7C0"/>
<dbReference type="GO" id="GO:0016787">
    <property type="term" value="F:hydrolase activity"/>
    <property type="evidence" value="ECO:0007669"/>
    <property type="project" value="UniProtKB-ARBA"/>
</dbReference>
<gene>
    <name evidence="1" type="ORF">SAMN02745355_0733</name>
</gene>
<dbReference type="Gene3D" id="3.40.720.10">
    <property type="entry name" value="Alkaline Phosphatase, subunit A"/>
    <property type="match status" value="1"/>
</dbReference>
<dbReference type="EMBL" id="FWYE01000002">
    <property type="protein sequence ID" value="SMD30820.1"/>
    <property type="molecule type" value="Genomic_DNA"/>
</dbReference>
<keyword evidence="2" id="KW-1185">Reference proteome</keyword>
<evidence type="ECO:0000313" key="1">
    <source>
        <dbReference type="EMBL" id="SMD30820.1"/>
    </source>
</evidence>
<dbReference type="Proteomes" id="UP000192315">
    <property type="component" value="Unassembled WGS sequence"/>
</dbReference>
<organism evidence="1 2">
    <name type="scientific">Picrophilus torridus (strain ATCC 700027 / DSM 9790 / JCM 10055 / NBRC 100828 / KAW 2/3)</name>
    <dbReference type="NCBI Taxonomy" id="1122961"/>
    <lineage>
        <taxon>Archaea</taxon>
        <taxon>Methanobacteriati</taxon>
        <taxon>Thermoplasmatota</taxon>
        <taxon>Thermoplasmata</taxon>
        <taxon>Thermoplasmatales</taxon>
        <taxon>Picrophilaceae</taxon>
        <taxon>Picrophilus</taxon>
    </lineage>
</organism>
<dbReference type="InterPro" id="IPR002591">
    <property type="entry name" value="Phosphodiest/P_Trfase"/>
</dbReference>
<comment type="caution">
    <text evidence="1">The sequence shown here is derived from an EMBL/GenBank/DDBJ whole genome shotgun (WGS) entry which is preliminary data.</text>
</comment>
<dbReference type="SUPFAM" id="SSF53649">
    <property type="entry name" value="Alkaline phosphatase-like"/>
    <property type="match status" value="1"/>
</dbReference>